<evidence type="ECO:0000313" key="1">
    <source>
        <dbReference type="EMBL" id="MBO1362884.1"/>
    </source>
</evidence>
<sequence>MDTIKYSESIHHIIGRAFEVYNEYGGGNLESAYECAFAYLLKQDGFLVEEQKDVPLYFKDVRLNKTYRIDLCLNNQIIIELKAVDNLHEEHRAQLFHYLRMTHCPIGLLINFSLKDGVKFEKYVYDKEKNWCQAFK</sequence>
<protein>
    <submittedName>
        <fullName evidence="1">GxxExxY protein</fullName>
    </submittedName>
</protein>
<dbReference type="Proteomes" id="UP000664265">
    <property type="component" value="Unassembled WGS sequence"/>
</dbReference>
<dbReference type="NCBIfam" id="TIGR04256">
    <property type="entry name" value="GxxExxY"/>
    <property type="match status" value="1"/>
</dbReference>
<comment type="caution">
    <text evidence="1">The sequence shown here is derived from an EMBL/GenBank/DDBJ whole genome shotgun (WGS) entry which is preliminary data.</text>
</comment>
<keyword evidence="2" id="KW-1185">Reference proteome</keyword>
<organism evidence="1 2">
    <name type="scientific">Prevotella illustrans</name>
    <dbReference type="NCBI Taxonomy" id="2800387"/>
    <lineage>
        <taxon>Bacteria</taxon>
        <taxon>Pseudomonadati</taxon>
        <taxon>Bacteroidota</taxon>
        <taxon>Bacteroidia</taxon>
        <taxon>Bacteroidales</taxon>
        <taxon>Prevotellaceae</taxon>
        <taxon>Prevotella</taxon>
    </lineage>
</organism>
<gene>
    <name evidence="1" type="ORF">JHU38_03680</name>
</gene>
<name>A0ABS3M3Y1_9BACT</name>
<dbReference type="Pfam" id="PF13366">
    <property type="entry name" value="PDDEXK_3"/>
    <property type="match status" value="1"/>
</dbReference>
<evidence type="ECO:0000313" key="2">
    <source>
        <dbReference type="Proteomes" id="UP000664265"/>
    </source>
</evidence>
<dbReference type="InterPro" id="IPR026350">
    <property type="entry name" value="GxxExxY"/>
</dbReference>
<proteinExistence type="predicted"/>
<accession>A0ABS3M3Y1</accession>
<dbReference type="EMBL" id="JAERMS010000006">
    <property type="protein sequence ID" value="MBO1362884.1"/>
    <property type="molecule type" value="Genomic_DNA"/>
</dbReference>
<reference evidence="1 2" key="1">
    <citation type="submission" date="2021-01" db="EMBL/GenBank/DDBJ databases">
        <title>Prevotella A2931 sp. nov.</title>
        <authorList>
            <person name="Buhl M."/>
            <person name="Oberhettinger P."/>
        </authorList>
    </citation>
    <scope>NUCLEOTIDE SEQUENCE [LARGE SCALE GENOMIC DNA]</scope>
    <source>
        <strain evidence="1 2">A2931</strain>
    </source>
</reference>